<dbReference type="FunFam" id="3.40.50.300:FF:000127">
    <property type="entry name" value="Ribose import ATP-binding protein RbsA"/>
    <property type="match status" value="1"/>
</dbReference>
<dbReference type="Pfam" id="PF00005">
    <property type="entry name" value="ABC_tran"/>
    <property type="match status" value="2"/>
</dbReference>
<evidence type="ECO:0000313" key="12">
    <source>
        <dbReference type="Proteomes" id="UP000297972"/>
    </source>
</evidence>
<keyword evidence="8" id="KW-1278">Translocase</keyword>
<evidence type="ECO:0000256" key="8">
    <source>
        <dbReference type="ARBA" id="ARBA00022967"/>
    </source>
</evidence>
<dbReference type="InterPro" id="IPR017871">
    <property type="entry name" value="ABC_transporter-like_CS"/>
</dbReference>
<evidence type="ECO:0000313" key="11">
    <source>
        <dbReference type="EMBL" id="TGN68218.1"/>
    </source>
</evidence>
<dbReference type="Gene3D" id="3.40.50.300">
    <property type="entry name" value="P-loop containing nucleotide triphosphate hydrolases"/>
    <property type="match status" value="2"/>
</dbReference>
<dbReference type="InterPro" id="IPR050107">
    <property type="entry name" value="ABC_carbohydrate_import_ATPase"/>
</dbReference>
<evidence type="ECO:0000256" key="3">
    <source>
        <dbReference type="ARBA" id="ARBA00022475"/>
    </source>
</evidence>
<protein>
    <submittedName>
        <fullName evidence="11">Sugar ABC transporter ATP-binding protein</fullName>
    </submittedName>
</protein>
<dbReference type="SMART" id="SM00382">
    <property type="entry name" value="AAA"/>
    <property type="match status" value="2"/>
</dbReference>
<feature type="domain" description="ABC transporter" evidence="10">
    <location>
        <begin position="8"/>
        <end position="245"/>
    </location>
</feature>
<dbReference type="InterPro" id="IPR003593">
    <property type="entry name" value="AAA+_ATPase"/>
</dbReference>
<evidence type="ECO:0000256" key="1">
    <source>
        <dbReference type="ARBA" id="ARBA00004202"/>
    </source>
</evidence>
<evidence type="ECO:0000256" key="2">
    <source>
        <dbReference type="ARBA" id="ARBA00022448"/>
    </source>
</evidence>
<comment type="caution">
    <text evidence="11">The sequence shown here is derived from an EMBL/GenBank/DDBJ whole genome shotgun (WGS) entry which is preliminary data.</text>
</comment>
<feature type="domain" description="ABC transporter" evidence="10">
    <location>
        <begin position="255"/>
        <end position="498"/>
    </location>
</feature>
<keyword evidence="9" id="KW-0472">Membrane</keyword>
<dbReference type="CDD" id="cd03216">
    <property type="entry name" value="ABC_Carb_Monos_I"/>
    <property type="match status" value="1"/>
</dbReference>
<evidence type="ECO:0000256" key="6">
    <source>
        <dbReference type="ARBA" id="ARBA00022741"/>
    </source>
</evidence>
<dbReference type="EMBL" id="SRPG01000010">
    <property type="protein sequence ID" value="TGN68218.1"/>
    <property type="molecule type" value="Genomic_DNA"/>
</dbReference>
<dbReference type="OrthoDB" id="9805029at2"/>
<reference evidence="11 12" key="1">
    <citation type="submission" date="2019-03" db="EMBL/GenBank/DDBJ databases">
        <authorList>
            <person name="Li J."/>
        </authorList>
    </citation>
    <scope>NUCLEOTIDE SEQUENCE [LARGE SCALE GENOMIC DNA]</scope>
    <source>
        <strain evidence="11 12">3058</strain>
    </source>
</reference>
<dbReference type="AlphaFoldDB" id="A0A4Z1CS90"/>
<keyword evidence="2" id="KW-0813">Transport</keyword>
<evidence type="ECO:0000256" key="9">
    <source>
        <dbReference type="ARBA" id="ARBA00023136"/>
    </source>
</evidence>
<organism evidence="11 12">
    <name type="scientific">Paracoccus liaowanqingii</name>
    <dbReference type="NCBI Taxonomy" id="2560053"/>
    <lineage>
        <taxon>Bacteria</taxon>
        <taxon>Pseudomonadati</taxon>
        <taxon>Pseudomonadota</taxon>
        <taxon>Alphaproteobacteria</taxon>
        <taxon>Rhodobacterales</taxon>
        <taxon>Paracoccaceae</taxon>
        <taxon>Paracoccus</taxon>
    </lineage>
</organism>
<dbReference type="PANTHER" id="PTHR43790:SF3">
    <property type="entry name" value="D-ALLOSE IMPORT ATP-BINDING PROTEIN ALSA-RELATED"/>
    <property type="match status" value="1"/>
</dbReference>
<dbReference type="GO" id="GO:0005524">
    <property type="term" value="F:ATP binding"/>
    <property type="evidence" value="ECO:0007669"/>
    <property type="project" value="UniProtKB-KW"/>
</dbReference>
<accession>A0A4Z1CS90</accession>
<dbReference type="CDD" id="cd03215">
    <property type="entry name" value="ABC_Carb_Monos_II"/>
    <property type="match status" value="1"/>
</dbReference>
<dbReference type="SUPFAM" id="SSF52540">
    <property type="entry name" value="P-loop containing nucleoside triphosphate hydrolases"/>
    <property type="match status" value="2"/>
</dbReference>
<proteinExistence type="predicted"/>
<dbReference type="GO" id="GO:0005886">
    <property type="term" value="C:plasma membrane"/>
    <property type="evidence" value="ECO:0007669"/>
    <property type="project" value="UniProtKB-SubCell"/>
</dbReference>
<comment type="subcellular location">
    <subcellularLocation>
        <location evidence="1">Cell membrane</location>
        <topology evidence="1">Peripheral membrane protein</topology>
    </subcellularLocation>
</comment>
<evidence type="ECO:0000256" key="4">
    <source>
        <dbReference type="ARBA" id="ARBA00022597"/>
    </source>
</evidence>
<name>A0A4Z1CS90_9RHOB</name>
<dbReference type="PROSITE" id="PS50893">
    <property type="entry name" value="ABC_TRANSPORTER_2"/>
    <property type="match status" value="2"/>
</dbReference>
<dbReference type="PROSITE" id="PS00211">
    <property type="entry name" value="ABC_TRANSPORTER_1"/>
    <property type="match status" value="1"/>
</dbReference>
<keyword evidence="6" id="KW-0547">Nucleotide-binding</keyword>
<sequence>MTSPPSRLSLQGVSKTFPGIRALDNVSFDVRAGEVHGLLGENGAGKSTMLNVLSAVLLATEGRIVIDGRPVTLTRPADARAAGIAMIHQELQHIPQLTVSQNLFLGRPLTHAGGMLVDRRAQEIRARAILADLDPRIDPRAPIHTLKVAQQQIVEIARALLDDAKIIAMDEPTSSLTPSEFDALAALIARLAAAGKSIIYVSHKMNEVFQVCDRATILRDGRFVDTVDMRAVTEDQVIARMVGRDITYERHVGHARDEVVMQVRGLSDDRLIRDASFDLHKGEVLGIAGLVGSGRTELLRLVAGIDRARHGSVTLNGKPVDLRSPRTAIRAGIGLVPEERKKDGIVRARSVASNIALPCMGRFTRFGLVRRRALHAEATALMKKMGMRPPDVSRAIGTFSGGNQQKAIIGRWLAADVDILLFDEPTRGIDIGAKSEIYDLIAELARSGKSIIVVSSELPEILRVSDRVMVMREGRISAILGGDDISEDAIAANAIPRSRGPDTPAPALEAQP</sequence>
<evidence type="ECO:0000256" key="7">
    <source>
        <dbReference type="ARBA" id="ARBA00022840"/>
    </source>
</evidence>
<keyword evidence="5" id="KW-0677">Repeat</keyword>
<dbReference type="PANTHER" id="PTHR43790">
    <property type="entry name" value="CARBOHYDRATE TRANSPORT ATP-BINDING PROTEIN MG119-RELATED"/>
    <property type="match status" value="1"/>
</dbReference>
<dbReference type="InterPro" id="IPR027417">
    <property type="entry name" value="P-loop_NTPase"/>
</dbReference>
<evidence type="ECO:0000256" key="5">
    <source>
        <dbReference type="ARBA" id="ARBA00022737"/>
    </source>
</evidence>
<dbReference type="Proteomes" id="UP000297972">
    <property type="component" value="Unassembled WGS sequence"/>
</dbReference>
<keyword evidence="4" id="KW-0762">Sugar transport</keyword>
<keyword evidence="7 11" id="KW-0067">ATP-binding</keyword>
<gene>
    <name evidence="11" type="ORF">E4L95_02075</name>
</gene>
<keyword evidence="3" id="KW-1003">Cell membrane</keyword>
<keyword evidence="12" id="KW-1185">Reference proteome</keyword>
<dbReference type="InterPro" id="IPR003439">
    <property type="entry name" value="ABC_transporter-like_ATP-bd"/>
</dbReference>
<dbReference type="GO" id="GO:0016887">
    <property type="term" value="F:ATP hydrolysis activity"/>
    <property type="evidence" value="ECO:0007669"/>
    <property type="project" value="InterPro"/>
</dbReference>
<evidence type="ECO:0000259" key="10">
    <source>
        <dbReference type="PROSITE" id="PS50893"/>
    </source>
</evidence>